<dbReference type="InterPro" id="IPR050219">
    <property type="entry name" value="DnaG_primase"/>
</dbReference>
<dbReference type="PANTHER" id="PTHR30313">
    <property type="entry name" value="DNA PRIMASE"/>
    <property type="match status" value="1"/>
</dbReference>
<dbReference type="PIRSF" id="PIRSF002811">
    <property type="entry name" value="DnaG"/>
    <property type="match status" value="1"/>
</dbReference>
<keyword evidence="6 12" id="KW-0479">Metal-binding</keyword>
<keyword evidence="10 12" id="KW-0238">DNA-binding</keyword>
<dbReference type="GO" id="GO:0005737">
    <property type="term" value="C:cytoplasm"/>
    <property type="evidence" value="ECO:0007669"/>
    <property type="project" value="TreeGrafter"/>
</dbReference>
<dbReference type="STRING" id="1385511.GCA_000425225_00597"/>
<sequence>MSNRIPENVVEEIRTSNDIVDVVGEYVQLKKKSRNYFGLCPFHGEKTPSFSVSPDKQIFHCFGCGKGGNVLTFVREIEGVSFQEAVQMLAEKSGQQIPQATNEDGDEASGQNQEIQNLYEAHEWLTKLYHHLLRHTKEGKDGYEYLQERELTQETIDTFQLGYAPNSKDFTLKFLQNKGFHPQTMVRGGLLSYNEDNGEYGDRFRGRIIFPIRNHQGKTVGFAGRSVHGNDPKYLNSPETELFHKGKLLFNFDLARSEIRKQGEVVLFEGQMDVISAYQAGFKNGIATLGTAITDAQAKLIRRYVEKVIICYDSDNAGIEASYKAANLLHNAGCDVRVANIPDGKDPDEYIHTQGSEAFRNHVLDSSATYMGFIIKYLRRGFNLQHEGDRIRYIEKVLDEIAKIDKPVERDYYLRDLASEHDLSLEVLEKEITDRRKKQGREKDNNASTSYTNYKVEKKQEAKLLPAYHNAERHLIYYMMQDAAIAEKVQDTIGGAFNLNEHQVVVTYLYAYYEEGYSPNPGQFIEQLPDPNMKSLVTEIAMMKLQPDISDQEIQDYIRVISAKKNEKDNITSLQKQQKEAERQNDPVKAAQIAMEILKLKQSLKSN</sequence>
<dbReference type="InterPro" id="IPR037068">
    <property type="entry name" value="DNA_primase_core_N_sf"/>
</dbReference>
<dbReference type="Pfam" id="PF08275">
    <property type="entry name" value="DNAG_N"/>
    <property type="match status" value="1"/>
</dbReference>
<dbReference type="Gene3D" id="6.10.140.360">
    <property type="match status" value="1"/>
</dbReference>
<dbReference type="AlphaFoldDB" id="A0A0A5G2K5"/>
<evidence type="ECO:0000256" key="6">
    <source>
        <dbReference type="ARBA" id="ARBA00022723"/>
    </source>
</evidence>
<dbReference type="SUPFAM" id="SSF56731">
    <property type="entry name" value="DNA primase core"/>
    <property type="match status" value="1"/>
</dbReference>
<dbReference type="GO" id="GO:0003677">
    <property type="term" value="F:DNA binding"/>
    <property type="evidence" value="ECO:0007669"/>
    <property type="project" value="UniProtKB-KW"/>
</dbReference>
<dbReference type="Gene3D" id="3.90.580.10">
    <property type="entry name" value="Zinc finger, CHC2-type domain"/>
    <property type="match status" value="1"/>
</dbReference>
<dbReference type="PANTHER" id="PTHR30313:SF2">
    <property type="entry name" value="DNA PRIMASE"/>
    <property type="match status" value="1"/>
</dbReference>
<dbReference type="GO" id="GO:0003899">
    <property type="term" value="F:DNA-directed RNA polymerase activity"/>
    <property type="evidence" value="ECO:0007669"/>
    <property type="project" value="UniProtKB-UniRule"/>
</dbReference>
<dbReference type="GO" id="GO:0008270">
    <property type="term" value="F:zinc ion binding"/>
    <property type="evidence" value="ECO:0007669"/>
    <property type="project" value="UniProtKB-UniRule"/>
</dbReference>
<dbReference type="SMART" id="SM00493">
    <property type="entry name" value="TOPRIM"/>
    <property type="match status" value="1"/>
</dbReference>
<dbReference type="GO" id="GO:0006269">
    <property type="term" value="P:DNA replication, synthesis of primer"/>
    <property type="evidence" value="ECO:0007669"/>
    <property type="project" value="UniProtKB-UniRule"/>
</dbReference>
<evidence type="ECO:0000256" key="4">
    <source>
        <dbReference type="ARBA" id="ARBA00022695"/>
    </source>
</evidence>
<dbReference type="HAMAP" id="MF_00974">
    <property type="entry name" value="DNA_primase_DnaG"/>
    <property type="match status" value="1"/>
</dbReference>
<keyword evidence="4 12" id="KW-0548">Nucleotidyltransferase</keyword>
<dbReference type="Pfam" id="PF10410">
    <property type="entry name" value="DnaB_bind"/>
    <property type="match status" value="1"/>
</dbReference>
<dbReference type="InterPro" id="IPR034151">
    <property type="entry name" value="TOPRIM_DnaG_bac"/>
</dbReference>
<protein>
    <recommendedName>
        <fullName evidence="12 13">DNA primase</fullName>
        <ecNumber evidence="12">2.7.7.101</ecNumber>
    </recommendedName>
</protein>
<dbReference type="eggNOG" id="COG0358">
    <property type="taxonomic scope" value="Bacteria"/>
</dbReference>
<evidence type="ECO:0000256" key="1">
    <source>
        <dbReference type="ARBA" id="ARBA00022478"/>
    </source>
</evidence>
<dbReference type="FunFam" id="3.90.980.10:FF:000001">
    <property type="entry name" value="DNA primase"/>
    <property type="match status" value="1"/>
</dbReference>
<dbReference type="Gene3D" id="3.40.1360.10">
    <property type="match status" value="1"/>
</dbReference>
<evidence type="ECO:0000313" key="18">
    <source>
        <dbReference type="Proteomes" id="UP000030403"/>
    </source>
</evidence>
<comment type="catalytic activity">
    <reaction evidence="12">
        <text>ssDNA + n NTP = ssDNA/pppN(pN)n-1 hybrid + (n-1) diphosphate.</text>
        <dbReference type="EC" id="2.7.7.101"/>
    </reaction>
</comment>
<feature type="zinc finger region" description="CHC2-type" evidence="12 14">
    <location>
        <begin position="40"/>
        <end position="64"/>
    </location>
</feature>
<dbReference type="SMART" id="SM00400">
    <property type="entry name" value="ZnF_CHCC"/>
    <property type="match status" value="1"/>
</dbReference>
<dbReference type="SUPFAM" id="SSF57783">
    <property type="entry name" value="Zinc beta-ribbon"/>
    <property type="match status" value="1"/>
</dbReference>
<dbReference type="GO" id="GO:0005524">
    <property type="term" value="F:ATP binding"/>
    <property type="evidence" value="ECO:0007669"/>
    <property type="project" value="InterPro"/>
</dbReference>
<accession>A0A0A5G2K5</accession>
<keyword evidence="9" id="KW-0460">Magnesium</keyword>
<gene>
    <name evidence="12" type="primary">dnaG</name>
    <name evidence="17" type="ORF">N783_14800</name>
</gene>
<keyword evidence="1 12" id="KW-0240">DNA-directed RNA polymerase</keyword>
<keyword evidence="8 12" id="KW-0862">Zinc</keyword>
<dbReference type="InterPro" id="IPR006295">
    <property type="entry name" value="DNA_primase_DnaG"/>
</dbReference>
<feature type="compositionally biased region" description="Polar residues" evidence="15">
    <location>
        <begin position="93"/>
        <end position="102"/>
    </location>
</feature>
<dbReference type="OrthoDB" id="9803773at2"/>
<evidence type="ECO:0000256" key="8">
    <source>
        <dbReference type="ARBA" id="ARBA00022833"/>
    </source>
</evidence>
<dbReference type="EMBL" id="AVPF01000041">
    <property type="protein sequence ID" value="KGX85320.1"/>
    <property type="molecule type" value="Genomic_DNA"/>
</dbReference>
<keyword evidence="2 12" id="KW-0639">Primosome</keyword>
<evidence type="ECO:0000256" key="7">
    <source>
        <dbReference type="ARBA" id="ARBA00022771"/>
    </source>
</evidence>
<comment type="domain">
    <text evidence="12">Contains an N-terminal zinc-binding domain, a central core domain that contains the primase activity, and a C-terminal DnaB-binding domain.</text>
</comment>
<evidence type="ECO:0000256" key="15">
    <source>
        <dbReference type="SAM" id="MobiDB-lite"/>
    </source>
</evidence>
<dbReference type="Gene3D" id="1.10.860.10">
    <property type="entry name" value="DNAb Helicase, Chain A"/>
    <property type="match status" value="1"/>
</dbReference>
<evidence type="ECO:0000256" key="12">
    <source>
        <dbReference type="HAMAP-Rule" id="MF_00974"/>
    </source>
</evidence>
<dbReference type="InterPro" id="IPR036185">
    <property type="entry name" value="DNA_heli_DnaB-like_N_sf"/>
</dbReference>
<proteinExistence type="inferred from homology"/>
<organism evidence="17 18">
    <name type="scientific">Pontibacillus marinus BH030004 = DSM 16465</name>
    <dbReference type="NCBI Taxonomy" id="1385511"/>
    <lineage>
        <taxon>Bacteria</taxon>
        <taxon>Bacillati</taxon>
        <taxon>Bacillota</taxon>
        <taxon>Bacilli</taxon>
        <taxon>Bacillales</taxon>
        <taxon>Bacillaceae</taxon>
        <taxon>Pontibacillus</taxon>
    </lineage>
</organism>
<dbReference type="InterPro" id="IPR013264">
    <property type="entry name" value="DNAG_N"/>
</dbReference>
<dbReference type="PROSITE" id="PS50880">
    <property type="entry name" value="TOPRIM"/>
    <property type="match status" value="1"/>
</dbReference>
<dbReference type="InterPro" id="IPR016136">
    <property type="entry name" value="DNA_helicase_N/primase_C"/>
</dbReference>
<reference evidence="17 18" key="1">
    <citation type="submission" date="2013-08" db="EMBL/GenBank/DDBJ databases">
        <authorList>
            <person name="Huang J."/>
            <person name="Wang G."/>
        </authorList>
    </citation>
    <scope>NUCLEOTIDE SEQUENCE [LARGE SCALE GENOMIC DNA]</scope>
    <source>
        <strain evidence="17 18">BH030004</strain>
    </source>
</reference>
<keyword evidence="3 12" id="KW-0808">Transferase</keyword>
<dbReference type="Proteomes" id="UP000030403">
    <property type="component" value="Unassembled WGS sequence"/>
</dbReference>
<evidence type="ECO:0000256" key="11">
    <source>
        <dbReference type="ARBA" id="ARBA00023163"/>
    </source>
</evidence>
<dbReference type="Pfam" id="PF13155">
    <property type="entry name" value="Toprim_2"/>
    <property type="match status" value="1"/>
</dbReference>
<keyword evidence="18" id="KW-1185">Reference proteome</keyword>
<dbReference type="CDD" id="cd03364">
    <property type="entry name" value="TOPRIM_DnaG_primases"/>
    <property type="match status" value="1"/>
</dbReference>
<dbReference type="SUPFAM" id="SSF48024">
    <property type="entry name" value="N-terminal domain of DnaB helicase"/>
    <property type="match status" value="1"/>
</dbReference>
<comment type="function">
    <text evidence="12 13">RNA polymerase that catalyzes the synthesis of short RNA molecules used as primers for DNA polymerase during DNA replication.</text>
</comment>
<comment type="subunit">
    <text evidence="12">Monomer. Interacts with DnaB.</text>
</comment>
<dbReference type="FunFam" id="3.90.580.10:FF:000001">
    <property type="entry name" value="DNA primase"/>
    <property type="match status" value="1"/>
</dbReference>
<dbReference type="InterPro" id="IPR019475">
    <property type="entry name" value="DNA_primase_DnaB-bd"/>
</dbReference>
<evidence type="ECO:0000256" key="10">
    <source>
        <dbReference type="ARBA" id="ARBA00023125"/>
    </source>
</evidence>
<feature type="region of interest" description="Disordered" evidence="15">
    <location>
        <begin position="93"/>
        <end position="112"/>
    </location>
</feature>
<evidence type="ECO:0000256" key="13">
    <source>
        <dbReference type="PIRNR" id="PIRNR002811"/>
    </source>
</evidence>
<dbReference type="GO" id="GO:1990077">
    <property type="term" value="C:primosome complex"/>
    <property type="evidence" value="ECO:0007669"/>
    <property type="project" value="UniProtKB-KW"/>
</dbReference>
<feature type="domain" description="Toprim" evidence="16">
    <location>
        <begin position="263"/>
        <end position="344"/>
    </location>
</feature>
<keyword evidence="7 12" id="KW-0863">Zinc-finger</keyword>
<evidence type="ECO:0000256" key="5">
    <source>
        <dbReference type="ARBA" id="ARBA00022705"/>
    </source>
</evidence>
<comment type="caution">
    <text evidence="17">The sequence shown here is derived from an EMBL/GenBank/DDBJ whole genome shotgun (WGS) entry which is preliminary data.</text>
</comment>
<dbReference type="EC" id="2.7.7.101" evidence="12"/>
<dbReference type="Pfam" id="PF01807">
    <property type="entry name" value="Zn_ribbon_DnaG"/>
    <property type="match status" value="1"/>
</dbReference>
<evidence type="ECO:0000256" key="3">
    <source>
        <dbReference type="ARBA" id="ARBA00022679"/>
    </source>
</evidence>
<dbReference type="GO" id="GO:0003678">
    <property type="term" value="F:DNA helicase activity"/>
    <property type="evidence" value="ECO:0007669"/>
    <property type="project" value="InterPro"/>
</dbReference>
<evidence type="ECO:0000313" key="17">
    <source>
        <dbReference type="EMBL" id="KGX85320.1"/>
    </source>
</evidence>
<name>A0A0A5G2K5_9BACI</name>
<evidence type="ECO:0000256" key="14">
    <source>
        <dbReference type="PIRSR" id="PIRSR002811-1"/>
    </source>
</evidence>
<dbReference type="InterPro" id="IPR036977">
    <property type="entry name" value="DNA_primase_Znf_CHC2"/>
</dbReference>
<evidence type="ECO:0000256" key="2">
    <source>
        <dbReference type="ARBA" id="ARBA00022515"/>
    </source>
</evidence>
<dbReference type="InterPro" id="IPR006171">
    <property type="entry name" value="TOPRIM_dom"/>
</dbReference>
<dbReference type="Gene3D" id="3.90.980.10">
    <property type="entry name" value="DNA primase, catalytic core, N-terminal domain"/>
    <property type="match status" value="1"/>
</dbReference>
<keyword evidence="11 12" id="KW-0804">Transcription</keyword>
<dbReference type="NCBIfam" id="TIGR01391">
    <property type="entry name" value="dnaG"/>
    <property type="match status" value="1"/>
</dbReference>
<dbReference type="InterPro" id="IPR030846">
    <property type="entry name" value="DnaG_bac"/>
</dbReference>
<comment type="similarity">
    <text evidence="12 13">Belongs to the DnaG primase family.</text>
</comment>
<keyword evidence="5 12" id="KW-0235">DNA replication</keyword>
<evidence type="ECO:0000259" key="16">
    <source>
        <dbReference type="PROSITE" id="PS50880"/>
    </source>
</evidence>
<dbReference type="InterPro" id="IPR002694">
    <property type="entry name" value="Znf_CHC2"/>
</dbReference>
<dbReference type="RefSeq" id="WP_027448052.1">
    <property type="nucleotide sequence ID" value="NZ_KE384331.1"/>
</dbReference>
<evidence type="ECO:0000256" key="9">
    <source>
        <dbReference type="ARBA" id="ARBA00022842"/>
    </source>
</evidence>
<comment type="cofactor">
    <cofactor evidence="12 13 14">
        <name>Zn(2+)</name>
        <dbReference type="ChEBI" id="CHEBI:29105"/>
    </cofactor>
    <text evidence="12 13 14">Binds 1 zinc ion per monomer.</text>
</comment>
<dbReference type="GO" id="GO:0000428">
    <property type="term" value="C:DNA-directed RNA polymerase complex"/>
    <property type="evidence" value="ECO:0007669"/>
    <property type="project" value="UniProtKB-KW"/>
</dbReference>